<name>A0ABD1YMC3_9MARC</name>
<evidence type="ECO:0000313" key="9">
    <source>
        <dbReference type="EMBL" id="KAL2631865.1"/>
    </source>
</evidence>
<reference evidence="9 10" key="1">
    <citation type="submission" date="2024-09" db="EMBL/GenBank/DDBJ databases">
        <title>Chromosome-scale assembly of Riccia fluitans.</title>
        <authorList>
            <person name="Paukszto L."/>
            <person name="Sawicki J."/>
            <person name="Karawczyk K."/>
            <person name="Piernik-Szablinska J."/>
            <person name="Szczecinska M."/>
            <person name="Mazdziarz M."/>
        </authorList>
    </citation>
    <scope>NUCLEOTIDE SEQUENCE [LARGE SCALE GENOMIC DNA]</scope>
    <source>
        <strain evidence="9">Rf_01</strain>
        <tissue evidence="9">Aerial parts of the thallus</tissue>
    </source>
</reference>
<feature type="transmembrane region" description="Helical" evidence="8">
    <location>
        <begin position="98"/>
        <end position="119"/>
    </location>
</feature>
<evidence type="ECO:0000256" key="3">
    <source>
        <dbReference type="ARBA" id="ARBA00022448"/>
    </source>
</evidence>
<dbReference type="GO" id="GO:0016020">
    <property type="term" value="C:membrane"/>
    <property type="evidence" value="ECO:0007669"/>
    <property type="project" value="UniProtKB-SubCell"/>
</dbReference>
<dbReference type="PANTHER" id="PTHR11040:SF199">
    <property type="entry name" value="ZINC_IRON PERMEASE-RELATED"/>
    <property type="match status" value="1"/>
</dbReference>
<dbReference type="AlphaFoldDB" id="A0ABD1YMC3"/>
<comment type="caution">
    <text evidence="9">The sequence shown here is derived from an EMBL/GenBank/DDBJ whole genome shotgun (WGS) entry which is preliminary data.</text>
</comment>
<comment type="subcellular location">
    <subcellularLocation>
        <location evidence="1 8">Membrane</location>
        <topology evidence="1 8">Multi-pass membrane protein</topology>
    </subcellularLocation>
</comment>
<feature type="transmembrane region" description="Helical" evidence="8">
    <location>
        <begin position="281"/>
        <end position="302"/>
    </location>
</feature>
<dbReference type="GO" id="GO:0000041">
    <property type="term" value="P:transition metal ion transport"/>
    <property type="evidence" value="ECO:0007669"/>
    <property type="project" value="UniProtKB-ARBA"/>
</dbReference>
<keyword evidence="5 8" id="KW-1133">Transmembrane helix</keyword>
<feature type="transmembrane region" description="Helical" evidence="8">
    <location>
        <begin position="322"/>
        <end position="343"/>
    </location>
</feature>
<proteinExistence type="inferred from homology"/>
<keyword evidence="4 8" id="KW-0812">Transmembrane</keyword>
<feature type="transmembrane region" description="Helical" evidence="8">
    <location>
        <begin position="25"/>
        <end position="45"/>
    </location>
</feature>
<evidence type="ECO:0000313" key="10">
    <source>
        <dbReference type="Proteomes" id="UP001605036"/>
    </source>
</evidence>
<evidence type="ECO:0000256" key="6">
    <source>
        <dbReference type="ARBA" id="ARBA00023065"/>
    </source>
</evidence>
<evidence type="ECO:0000256" key="1">
    <source>
        <dbReference type="ARBA" id="ARBA00004141"/>
    </source>
</evidence>
<keyword evidence="6 8" id="KW-0406">Ion transport</keyword>
<feature type="transmembrane region" description="Helical" evidence="8">
    <location>
        <begin position="219"/>
        <end position="242"/>
    </location>
</feature>
<keyword evidence="10" id="KW-1185">Reference proteome</keyword>
<dbReference type="InterPro" id="IPR004698">
    <property type="entry name" value="Zn/Fe_permease_fun/pln"/>
</dbReference>
<comment type="similarity">
    <text evidence="2 8">Belongs to the ZIP transporter (TC 2.A.5) family.</text>
</comment>
<gene>
    <name evidence="9" type="ORF">R1flu_016551</name>
</gene>
<dbReference type="EMBL" id="JBHFFA010000004">
    <property type="protein sequence ID" value="KAL2631865.1"/>
    <property type="molecule type" value="Genomic_DNA"/>
</dbReference>
<evidence type="ECO:0000256" key="7">
    <source>
        <dbReference type="ARBA" id="ARBA00023136"/>
    </source>
</evidence>
<keyword evidence="7 8" id="KW-0472">Membrane</keyword>
<keyword evidence="3 8" id="KW-0813">Transport</keyword>
<accession>A0ABD1YMC3</accession>
<comment type="caution">
    <text evidence="8">Lacks conserved residue(s) required for the propagation of feature annotation.</text>
</comment>
<evidence type="ECO:0000256" key="2">
    <source>
        <dbReference type="ARBA" id="ARBA00006939"/>
    </source>
</evidence>
<organism evidence="9 10">
    <name type="scientific">Riccia fluitans</name>
    <dbReference type="NCBI Taxonomy" id="41844"/>
    <lineage>
        <taxon>Eukaryota</taxon>
        <taxon>Viridiplantae</taxon>
        <taxon>Streptophyta</taxon>
        <taxon>Embryophyta</taxon>
        <taxon>Marchantiophyta</taxon>
        <taxon>Marchantiopsida</taxon>
        <taxon>Marchantiidae</taxon>
        <taxon>Marchantiales</taxon>
        <taxon>Ricciaceae</taxon>
        <taxon>Riccia</taxon>
    </lineage>
</organism>
<protein>
    <submittedName>
        <fullName evidence="9">Uncharacterized protein</fullName>
    </submittedName>
</protein>
<sequence length="480" mass="52356">MRMSTCYKSLDEGCYNPDLAYNLKLIAVVAVFLTGSVGVALPLVGRSLKFLRIDGNFFAVTKAFAAGVILSTGFVHILPDAQKALSDPCLSKWPWSQFPFAGFVAMFAALLTLLTETLGTEFYASQHSHRHGHIEDYDRVSEPAATVKPRGICEPLLQDNSKKLVLGDPVHPGVYEGSTRSSCQGGNEENGVFAHSNGEVIIHGGQPAVEKSDSQIRQIVISQVLEVAVIAHSFIIGLSLGVSENPCAIKPLLIALSFHQLFEGFALGGCFSQAGFVGLNAFTRAGAFSVTTPVGIITGILLASSYRANTARAMVVEGLFDAASAGILIYMALVDLIAAEFLSDRQVVSLLERRAPLRQVAICSDCLPLANMYDLGGYDKLTPRTTGIVAVGLAFDDDIPIPHSFFVEDFKIIITWRRGLNNRRGFHGYSTRRRKGRLFFMVALMKLVRAVLPADTGRIRTIRQLRLRQQLMLQTLHRPT</sequence>
<dbReference type="PANTHER" id="PTHR11040">
    <property type="entry name" value="ZINC/IRON TRANSPORTER"/>
    <property type="match status" value="1"/>
</dbReference>
<evidence type="ECO:0000256" key="8">
    <source>
        <dbReference type="RuleBase" id="RU362088"/>
    </source>
</evidence>
<evidence type="ECO:0000256" key="4">
    <source>
        <dbReference type="ARBA" id="ARBA00022692"/>
    </source>
</evidence>
<dbReference type="NCBIfam" id="TIGR00820">
    <property type="entry name" value="zip"/>
    <property type="match status" value="1"/>
</dbReference>
<dbReference type="Proteomes" id="UP001605036">
    <property type="component" value="Unassembled WGS sequence"/>
</dbReference>
<dbReference type="Pfam" id="PF02535">
    <property type="entry name" value="Zip"/>
    <property type="match status" value="1"/>
</dbReference>
<evidence type="ECO:0000256" key="5">
    <source>
        <dbReference type="ARBA" id="ARBA00022989"/>
    </source>
</evidence>
<feature type="transmembrane region" description="Helical" evidence="8">
    <location>
        <begin position="57"/>
        <end position="78"/>
    </location>
</feature>
<dbReference type="InterPro" id="IPR003689">
    <property type="entry name" value="ZIP"/>
</dbReference>